<feature type="transmembrane region" description="Helical" evidence="1">
    <location>
        <begin position="47"/>
        <end position="65"/>
    </location>
</feature>
<feature type="transmembrane region" description="Helical" evidence="1">
    <location>
        <begin position="142"/>
        <end position="162"/>
    </location>
</feature>
<keyword evidence="4" id="KW-1185">Reference proteome</keyword>
<keyword evidence="1" id="KW-1133">Transmembrane helix</keyword>
<evidence type="ECO:0000259" key="2">
    <source>
        <dbReference type="Pfam" id="PF02517"/>
    </source>
</evidence>
<dbReference type="Pfam" id="PF02517">
    <property type="entry name" value="Rce1-like"/>
    <property type="match status" value="1"/>
</dbReference>
<dbReference type="Proteomes" id="UP000267464">
    <property type="component" value="Unassembled WGS sequence"/>
</dbReference>
<keyword evidence="1" id="KW-0472">Membrane</keyword>
<dbReference type="RefSeq" id="WP_124540325.1">
    <property type="nucleotide sequence ID" value="NZ_QUSW01000002.1"/>
</dbReference>
<sequence length="258" mass="28204">MVEYTFLFSAALAAIVLFLLLTYRFLRSVGLVRQIEPLLPQPATAQRFAGLLLGLEALVALYGVHRNLTLPCMPQGLSQALFENLTWSAALAATVATFLFAAVEEVFFRLVLLQVLRRFMPLLPALVLQAAIFSAAHDNASIQAFANRSLAGLLYGAFFVATGSWWKTALLHALSNLPALAISALMSHSPNPVNRLLVPPAEMIPGMMNCYLTVQESDFVFKMTEVTIIGLMALGATAYVLTYAKRKTIPLDARESIE</sequence>
<keyword evidence="3" id="KW-0378">Hydrolase</keyword>
<reference evidence="3 4" key="2">
    <citation type="submission" date="2018-12" db="EMBL/GenBank/DDBJ databases">
        <title>Rhizobacter gummiphilus sp. nov., a rubber-degrading bacterium isolated from the soil of a botanical garden in Japan.</title>
        <authorList>
            <person name="Shunsuke S.S."/>
        </authorList>
    </citation>
    <scope>NUCLEOTIDE SEQUENCE [LARGE SCALE GENOMIC DNA]</scope>
    <source>
        <strain evidence="3 4">S-16</strain>
    </source>
</reference>
<evidence type="ECO:0000313" key="3">
    <source>
        <dbReference type="EMBL" id="RQP25412.1"/>
    </source>
</evidence>
<feature type="transmembrane region" description="Helical" evidence="1">
    <location>
        <begin position="226"/>
        <end position="244"/>
    </location>
</feature>
<reference evidence="3 4" key="1">
    <citation type="submission" date="2018-08" db="EMBL/GenBank/DDBJ databases">
        <authorList>
            <person name="Khan S.A."/>
            <person name="Jeon C.O."/>
            <person name="Chun B.H."/>
            <person name="Jeong S.E."/>
        </authorList>
    </citation>
    <scope>NUCLEOTIDE SEQUENCE [LARGE SCALE GENOMIC DNA]</scope>
    <source>
        <strain evidence="3 4">S-16</strain>
    </source>
</reference>
<dbReference type="InterPro" id="IPR003675">
    <property type="entry name" value="Rce1/LyrA-like_dom"/>
</dbReference>
<evidence type="ECO:0000256" key="1">
    <source>
        <dbReference type="SAM" id="Phobius"/>
    </source>
</evidence>
<evidence type="ECO:0000313" key="4">
    <source>
        <dbReference type="Proteomes" id="UP000267464"/>
    </source>
</evidence>
<feature type="transmembrane region" description="Helical" evidence="1">
    <location>
        <begin position="6"/>
        <end position="26"/>
    </location>
</feature>
<comment type="caution">
    <text evidence="3">The sequence shown here is derived from an EMBL/GenBank/DDBJ whole genome shotgun (WGS) entry which is preliminary data.</text>
</comment>
<dbReference type="GO" id="GO:0004175">
    <property type="term" value="F:endopeptidase activity"/>
    <property type="evidence" value="ECO:0007669"/>
    <property type="project" value="UniProtKB-ARBA"/>
</dbReference>
<organism evidence="3 4">
    <name type="scientific">Piscinibacter terrae</name>
    <dbReference type="NCBI Taxonomy" id="2496871"/>
    <lineage>
        <taxon>Bacteria</taxon>
        <taxon>Pseudomonadati</taxon>
        <taxon>Pseudomonadota</taxon>
        <taxon>Betaproteobacteria</taxon>
        <taxon>Burkholderiales</taxon>
        <taxon>Sphaerotilaceae</taxon>
        <taxon>Piscinibacter</taxon>
    </lineage>
</organism>
<gene>
    <name evidence="3" type="ORF">DZC73_11365</name>
</gene>
<feature type="domain" description="CAAX prenyl protease 2/Lysostaphin resistance protein A-like" evidence="2">
    <location>
        <begin position="88"/>
        <end position="177"/>
    </location>
</feature>
<dbReference type="EMBL" id="QUSW01000002">
    <property type="protein sequence ID" value="RQP25412.1"/>
    <property type="molecule type" value="Genomic_DNA"/>
</dbReference>
<dbReference type="GO" id="GO:0080120">
    <property type="term" value="P:CAAX-box protein maturation"/>
    <property type="evidence" value="ECO:0007669"/>
    <property type="project" value="UniProtKB-ARBA"/>
</dbReference>
<dbReference type="AlphaFoldDB" id="A0A3N7J3A1"/>
<feature type="transmembrane region" description="Helical" evidence="1">
    <location>
        <begin position="85"/>
        <end position="107"/>
    </location>
</feature>
<keyword evidence="3" id="KW-0645">Protease</keyword>
<dbReference type="GO" id="GO:0006508">
    <property type="term" value="P:proteolysis"/>
    <property type="evidence" value="ECO:0007669"/>
    <property type="project" value="UniProtKB-KW"/>
</dbReference>
<proteinExistence type="predicted"/>
<dbReference type="GO" id="GO:0008237">
    <property type="term" value="F:metallopeptidase activity"/>
    <property type="evidence" value="ECO:0007669"/>
    <property type="project" value="UniProtKB-KW"/>
</dbReference>
<protein>
    <submittedName>
        <fullName evidence="3">CPBP family intramembrane metalloprotease</fullName>
    </submittedName>
</protein>
<accession>A0A3N7J3A1</accession>
<keyword evidence="3" id="KW-0482">Metalloprotease</keyword>
<keyword evidence="1" id="KW-0812">Transmembrane</keyword>
<name>A0A3N7J3A1_9BURK</name>